<dbReference type="InterPro" id="IPR025452">
    <property type="entry name" value="DUF4218"/>
</dbReference>
<reference evidence="5" key="1">
    <citation type="submission" date="2023-05" db="EMBL/GenBank/DDBJ databases">
        <title>Genome and transcriptome analyses reveal genes involved in the formation of fine ridges on petal epidermal cells in Hibiscus trionum.</title>
        <authorList>
            <person name="Koshimizu S."/>
            <person name="Masuda S."/>
            <person name="Ishii T."/>
            <person name="Shirasu K."/>
            <person name="Hoshino A."/>
            <person name="Arita M."/>
        </authorList>
    </citation>
    <scope>NUCLEOTIDE SEQUENCE</scope>
    <source>
        <strain evidence="5">Hamamatsu line</strain>
    </source>
</reference>
<feature type="domain" description="DUF4218" evidence="3">
    <location>
        <begin position="685"/>
        <end position="797"/>
    </location>
</feature>
<organism evidence="5 6">
    <name type="scientific">Hibiscus trionum</name>
    <name type="common">Flower of an hour</name>
    <dbReference type="NCBI Taxonomy" id="183268"/>
    <lineage>
        <taxon>Eukaryota</taxon>
        <taxon>Viridiplantae</taxon>
        <taxon>Streptophyta</taxon>
        <taxon>Embryophyta</taxon>
        <taxon>Tracheophyta</taxon>
        <taxon>Spermatophyta</taxon>
        <taxon>Magnoliopsida</taxon>
        <taxon>eudicotyledons</taxon>
        <taxon>Gunneridae</taxon>
        <taxon>Pentapetalae</taxon>
        <taxon>rosids</taxon>
        <taxon>malvids</taxon>
        <taxon>Malvales</taxon>
        <taxon>Malvaceae</taxon>
        <taxon>Malvoideae</taxon>
        <taxon>Hibiscus</taxon>
    </lineage>
</organism>
<comment type="caution">
    <text evidence="5">The sequence shown here is derived from an EMBL/GenBank/DDBJ whole genome shotgun (WGS) entry which is preliminary data.</text>
</comment>
<evidence type="ECO:0000259" key="3">
    <source>
        <dbReference type="Pfam" id="PF13960"/>
    </source>
</evidence>
<dbReference type="InterPro" id="IPR004242">
    <property type="entry name" value="Transposase_21"/>
</dbReference>
<feature type="region of interest" description="Disordered" evidence="1">
    <location>
        <begin position="487"/>
        <end position="507"/>
    </location>
</feature>
<evidence type="ECO:0000259" key="4">
    <source>
        <dbReference type="Pfam" id="PF13963"/>
    </source>
</evidence>
<dbReference type="AlphaFoldDB" id="A0A9W7IEF5"/>
<dbReference type="Pfam" id="PF13952">
    <property type="entry name" value="DUF4216"/>
    <property type="match status" value="1"/>
</dbReference>
<dbReference type="EMBL" id="BSYR01000026">
    <property type="protein sequence ID" value="GMI94539.1"/>
    <property type="molecule type" value="Genomic_DNA"/>
</dbReference>
<sequence>MDKTWINLRSRASEEYIRGVTSFLNFAFERTEDGKIWCPCVNCVNTYRVSRRDAFDHLICDGFLKGYVRWIFHGEQCDGSTPPIPTNVEEREFEHDVHNLLHDMMADRVVNNAEHNYHSGDVSTRLGDHNHRLQGDKFFDLLKDAEVPLYPNCKKISKLSFIIYLFHIKCFNGWTNKSFNSLLEVLKLALPDDNTLPGSYHEMKKIIRELGLGYEKIHACPNDCMLFWKENENREICLKCGASRWKETPNGVEDEDVDTSSGKKRQAAKILRWFPLIPRLQRLFMSSNIAPLMTWHEDSRKNDGRMRHPADSLAWKSFNSRYPEFSSDPRNIRLGLASDGFNPFRTLSVTHSTWPVIVVPYNLPPWICMKQSNFILSLLISGPKGPGNNIDVYMQPLVAELHELWEVGVETFDAATNQTFQLRAALMWTINDFPAYANLSGWSTRGEFACPCCGYNTASKWLKHSRKYCYMCHRRWLDPDHRFRTDKNSFDGTEEHRSAPSPPTGSDVLRQLEALNEIGDGPWKKKSIFFSLPYWEHQLLRHNLDVMHIEKNICDNILGTLIGQEGKNKDTYKSRLDLVEMGIRSVLHPQTRIGRSTLYLPQASYQMTLSEKNTFVKVLKEMKTPDEYSSNVSRCVHLKQRKLLGLKSYDCHLLMQEFLPIAIRGTLPDKVCIILIEVSNFFKDLCSKVLEESELDRLGLRAASILCELEKIFPPSFFTIMMHLLIHLANEAKIAGPVIYRWMYPVERYLSVLKSFVRNRAHPEGSIAEGYLSHECLTFCSRYLEGVETVFNRLGRNNDGENQDLGSEVTIFSTIGRPLGRKKQLAFHVKKRKKVSRLVLDEQGLAQAHRYVLFNSDEVSPFIKKQEQEIKRRNRRKRFSPFEMQKLQSETFHTWFRDHVALLDRQVPSSVIDVVKWLARGPTEVVKRYSGYMINGFRFHTTRREKNLKTQNSGVVVTSKTWSYATARDKQPVEGEVNYYGVLKDIVELNYSGRFRVVLFKCDWVDINRGCKKDKFGFTLVNFSHLAHRGNNLVDEPFVLASQVKKVYFVKDETQLGWKIVKHAKLRDVFDMGGVSSFDKDEALEQLVLDDSIDTSTSSWIRNDVGATGLDVTTDMENENIEEDPVNEENGEDIF</sequence>
<dbReference type="Pfam" id="PF13963">
    <property type="entry name" value="Transpos_assoc"/>
    <property type="match status" value="1"/>
</dbReference>
<dbReference type="Proteomes" id="UP001165190">
    <property type="component" value="Unassembled WGS sequence"/>
</dbReference>
<dbReference type="PANTHER" id="PTHR48258:SF15">
    <property type="entry name" value="OS02G0543900 PROTEIN"/>
    <property type="match status" value="1"/>
</dbReference>
<feature type="domain" description="Transposase-associated" evidence="4">
    <location>
        <begin position="3"/>
        <end position="75"/>
    </location>
</feature>
<proteinExistence type="predicted"/>
<dbReference type="OrthoDB" id="994664at2759"/>
<evidence type="ECO:0000313" key="6">
    <source>
        <dbReference type="Proteomes" id="UP001165190"/>
    </source>
</evidence>
<accession>A0A9W7IEF5</accession>
<feature type="compositionally biased region" description="Basic and acidic residues" evidence="1">
    <location>
        <begin position="487"/>
        <end position="498"/>
    </location>
</feature>
<feature type="domain" description="DUF4216" evidence="2">
    <location>
        <begin position="987"/>
        <end position="1061"/>
    </location>
</feature>
<dbReference type="InterPro" id="IPR029480">
    <property type="entry name" value="Transpos_assoc"/>
</dbReference>
<dbReference type="PANTHER" id="PTHR48258">
    <property type="entry name" value="DUF4218 DOMAIN-CONTAINING PROTEIN-RELATED"/>
    <property type="match status" value="1"/>
</dbReference>
<dbReference type="InterPro" id="IPR025312">
    <property type="entry name" value="DUF4216"/>
</dbReference>
<protein>
    <submittedName>
        <fullName evidence="5">Uncharacterized protein</fullName>
    </submittedName>
</protein>
<gene>
    <name evidence="5" type="ORF">HRI_003123200</name>
</gene>
<evidence type="ECO:0000313" key="5">
    <source>
        <dbReference type="EMBL" id="GMI94539.1"/>
    </source>
</evidence>
<evidence type="ECO:0000256" key="1">
    <source>
        <dbReference type="SAM" id="MobiDB-lite"/>
    </source>
</evidence>
<evidence type="ECO:0000259" key="2">
    <source>
        <dbReference type="Pfam" id="PF13952"/>
    </source>
</evidence>
<dbReference type="Pfam" id="PF02992">
    <property type="entry name" value="Transposase_21"/>
    <property type="match status" value="1"/>
</dbReference>
<dbReference type="Pfam" id="PF13960">
    <property type="entry name" value="DUF4218"/>
    <property type="match status" value="1"/>
</dbReference>
<name>A0A9W7IEF5_HIBTR</name>
<keyword evidence="6" id="KW-1185">Reference proteome</keyword>